<dbReference type="Pfam" id="PF01220">
    <property type="entry name" value="DHquinase_II"/>
    <property type="match status" value="1"/>
</dbReference>
<feature type="binding site" evidence="9 11">
    <location>
        <position position="113"/>
    </location>
    <ligand>
        <name>substrate</name>
    </ligand>
</feature>
<organism evidence="13 14">
    <name type="scientific">Pararhodospirillum oryzae</name>
    <dbReference type="NCBI Taxonomy" id="478448"/>
    <lineage>
        <taxon>Bacteria</taxon>
        <taxon>Pseudomonadati</taxon>
        <taxon>Pseudomonadota</taxon>
        <taxon>Alphaproteobacteria</taxon>
        <taxon>Rhodospirillales</taxon>
        <taxon>Rhodospirillaceae</taxon>
        <taxon>Pararhodospirillum</taxon>
    </lineage>
</organism>
<reference evidence="13 14" key="1">
    <citation type="submission" date="2019-07" db="EMBL/GenBank/DDBJ databases">
        <title>Whole genome shotgun sequence of Rhodospirillum oryzae NBRC 107573.</title>
        <authorList>
            <person name="Hosoyama A."/>
            <person name="Uohara A."/>
            <person name="Ohji S."/>
            <person name="Ichikawa N."/>
        </authorList>
    </citation>
    <scope>NUCLEOTIDE SEQUENCE [LARGE SCALE GENOMIC DNA]</scope>
    <source>
        <strain evidence="13 14">NBRC 107573</strain>
    </source>
</reference>
<dbReference type="GO" id="GO:0008652">
    <property type="term" value="P:amino acid biosynthetic process"/>
    <property type="evidence" value="ECO:0007669"/>
    <property type="project" value="UniProtKB-KW"/>
</dbReference>
<dbReference type="RefSeq" id="WP_147162588.1">
    <property type="nucleotide sequence ID" value="NZ_BJZO01000011.1"/>
</dbReference>
<dbReference type="PROSITE" id="PS01029">
    <property type="entry name" value="DEHYDROQUINASE_II"/>
    <property type="match status" value="1"/>
</dbReference>
<dbReference type="PIRSF" id="PIRSF001399">
    <property type="entry name" value="DHquinase_II"/>
    <property type="match status" value="1"/>
</dbReference>
<comment type="similarity">
    <text evidence="4 9">Belongs to the type-II 3-dehydroquinase family.</text>
</comment>
<dbReference type="InterPro" id="IPR036441">
    <property type="entry name" value="DHquinase_II_sf"/>
</dbReference>
<accession>A0A512H529</accession>
<keyword evidence="9" id="KW-0028">Amino-acid biosynthesis</keyword>
<feature type="active site" description="Proton donor" evidence="9 10">
    <location>
        <position position="102"/>
    </location>
</feature>
<evidence type="ECO:0000256" key="1">
    <source>
        <dbReference type="ARBA" id="ARBA00001864"/>
    </source>
</evidence>
<dbReference type="GO" id="GO:0003855">
    <property type="term" value="F:3-dehydroquinate dehydratase activity"/>
    <property type="evidence" value="ECO:0007669"/>
    <property type="project" value="UniProtKB-UniRule"/>
</dbReference>
<name>A0A512H529_9PROT</name>
<dbReference type="OrthoDB" id="9790793at2"/>
<feature type="binding site" evidence="9 11">
    <location>
        <position position="82"/>
    </location>
    <ligand>
        <name>substrate</name>
    </ligand>
</feature>
<dbReference type="HAMAP" id="MF_00169">
    <property type="entry name" value="AroQ"/>
    <property type="match status" value="1"/>
</dbReference>
<dbReference type="UniPathway" id="UPA00053">
    <property type="reaction ID" value="UER00086"/>
</dbReference>
<dbReference type="PANTHER" id="PTHR21272">
    <property type="entry name" value="CATABOLIC 3-DEHYDROQUINASE"/>
    <property type="match status" value="1"/>
</dbReference>
<keyword evidence="14" id="KW-1185">Reference proteome</keyword>
<dbReference type="NCBIfam" id="NF003807">
    <property type="entry name" value="PRK05395.1-4"/>
    <property type="match status" value="1"/>
</dbReference>
<dbReference type="SUPFAM" id="SSF52304">
    <property type="entry name" value="Type II 3-dehydroquinate dehydratase"/>
    <property type="match status" value="1"/>
</dbReference>
<dbReference type="NCBIfam" id="NF003805">
    <property type="entry name" value="PRK05395.1-2"/>
    <property type="match status" value="1"/>
</dbReference>
<dbReference type="NCBIfam" id="NF003806">
    <property type="entry name" value="PRK05395.1-3"/>
    <property type="match status" value="1"/>
</dbReference>
<gene>
    <name evidence="9 13" type="primary">aroQ</name>
    <name evidence="13" type="ORF">ROR02_06650</name>
</gene>
<dbReference type="EC" id="4.2.1.10" evidence="6 9"/>
<dbReference type="GO" id="GO:0009073">
    <property type="term" value="P:aromatic amino acid family biosynthetic process"/>
    <property type="evidence" value="ECO:0007669"/>
    <property type="project" value="UniProtKB-KW"/>
</dbReference>
<feature type="binding site" evidence="9 11">
    <location>
        <begin position="103"/>
        <end position="104"/>
    </location>
    <ligand>
        <name>substrate</name>
    </ligand>
</feature>
<evidence type="ECO:0000256" key="9">
    <source>
        <dbReference type="HAMAP-Rule" id="MF_00169"/>
    </source>
</evidence>
<feature type="binding site" evidence="9 11">
    <location>
        <position position="76"/>
    </location>
    <ligand>
        <name>substrate</name>
    </ligand>
</feature>
<evidence type="ECO:0000256" key="3">
    <source>
        <dbReference type="ARBA" id="ARBA00004902"/>
    </source>
</evidence>
<evidence type="ECO:0000256" key="8">
    <source>
        <dbReference type="ARBA" id="ARBA00023239"/>
    </source>
</evidence>
<evidence type="ECO:0000256" key="10">
    <source>
        <dbReference type="PIRSR" id="PIRSR001399-1"/>
    </source>
</evidence>
<proteinExistence type="inferred from homology"/>
<dbReference type="Proteomes" id="UP000321567">
    <property type="component" value="Unassembled WGS sequence"/>
</dbReference>
<dbReference type="InterPro" id="IPR018509">
    <property type="entry name" value="DHquinase_II_CS"/>
</dbReference>
<sequence length="153" mass="16565">MTHRPILILNGPNLNLLGTRQPEIYGATTLDDIRQSCARTAARLGYAVDFRQSNDEGTLVTWVQEARTSAHALIVNAAAYTHTSVALLDALLACDRPVIEVHLSNIHRREAFRHHSYVSQAALGMICGFGAHGYVLALQAIAALDTPPAQAPD</sequence>
<comment type="catalytic activity">
    <reaction evidence="1 9">
        <text>3-dehydroquinate = 3-dehydroshikimate + H2O</text>
        <dbReference type="Rhea" id="RHEA:21096"/>
        <dbReference type="ChEBI" id="CHEBI:15377"/>
        <dbReference type="ChEBI" id="CHEBI:16630"/>
        <dbReference type="ChEBI" id="CHEBI:32364"/>
        <dbReference type="EC" id="4.2.1.10"/>
    </reaction>
</comment>
<dbReference type="Gene3D" id="3.40.50.9100">
    <property type="entry name" value="Dehydroquinase, class II"/>
    <property type="match status" value="1"/>
</dbReference>
<feature type="active site" description="Proton acceptor" evidence="9 10">
    <location>
        <position position="25"/>
    </location>
</feature>
<evidence type="ECO:0000256" key="5">
    <source>
        <dbReference type="ARBA" id="ARBA00011193"/>
    </source>
</evidence>
<evidence type="ECO:0000256" key="7">
    <source>
        <dbReference type="ARBA" id="ARBA00023141"/>
    </source>
</evidence>
<feature type="site" description="Transition state stabilizer" evidence="9 12">
    <location>
        <position position="20"/>
    </location>
</feature>
<dbReference type="GO" id="GO:0019631">
    <property type="term" value="P:quinate catabolic process"/>
    <property type="evidence" value="ECO:0007669"/>
    <property type="project" value="TreeGrafter"/>
</dbReference>
<dbReference type="AlphaFoldDB" id="A0A512H529"/>
<dbReference type="EMBL" id="BJZO01000011">
    <property type="protein sequence ID" value="GEO80534.1"/>
    <property type="molecule type" value="Genomic_DNA"/>
</dbReference>
<dbReference type="NCBIfam" id="TIGR01088">
    <property type="entry name" value="aroQ"/>
    <property type="match status" value="1"/>
</dbReference>
<dbReference type="PANTHER" id="PTHR21272:SF3">
    <property type="entry name" value="CATABOLIC 3-DEHYDROQUINASE"/>
    <property type="match status" value="1"/>
</dbReference>
<evidence type="ECO:0000256" key="4">
    <source>
        <dbReference type="ARBA" id="ARBA00011037"/>
    </source>
</evidence>
<evidence type="ECO:0000256" key="6">
    <source>
        <dbReference type="ARBA" id="ARBA00012060"/>
    </source>
</evidence>
<evidence type="ECO:0000256" key="11">
    <source>
        <dbReference type="PIRSR" id="PIRSR001399-2"/>
    </source>
</evidence>
<dbReference type="CDD" id="cd00466">
    <property type="entry name" value="DHQase_II"/>
    <property type="match status" value="1"/>
</dbReference>
<keyword evidence="8 9" id="KW-0456">Lyase</keyword>
<feature type="binding site" evidence="9 11">
    <location>
        <position position="89"/>
    </location>
    <ligand>
        <name>substrate</name>
    </ligand>
</feature>
<comment type="pathway">
    <text evidence="3 9">Metabolic intermediate biosynthesis; chorismate biosynthesis; chorismate from D-erythrose 4-phosphate and phosphoenolpyruvate: step 3/7.</text>
</comment>
<dbReference type="GO" id="GO:0009423">
    <property type="term" value="P:chorismate biosynthetic process"/>
    <property type="evidence" value="ECO:0007669"/>
    <property type="project" value="UniProtKB-UniRule"/>
</dbReference>
<evidence type="ECO:0000256" key="2">
    <source>
        <dbReference type="ARBA" id="ARBA00003924"/>
    </source>
</evidence>
<dbReference type="InterPro" id="IPR001874">
    <property type="entry name" value="DHquinase_II"/>
</dbReference>
<evidence type="ECO:0000313" key="13">
    <source>
        <dbReference type="EMBL" id="GEO80534.1"/>
    </source>
</evidence>
<evidence type="ECO:0000256" key="12">
    <source>
        <dbReference type="PIRSR" id="PIRSR001399-3"/>
    </source>
</evidence>
<evidence type="ECO:0000313" key="14">
    <source>
        <dbReference type="Proteomes" id="UP000321567"/>
    </source>
</evidence>
<comment type="subunit">
    <text evidence="5 9">Homododecamer.</text>
</comment>
<protein>
    <recommendedName>
        <fullName evidence="6 9">3-dehydroquinate dehydratase</fullName>
        <shortName evidence="9">3-dehydroquinase</shortName>
        <ecNumber evidence="6 9">4.2.1.10</ecNumber>
    </recommendedName>
    <alternativeName>
        <fullName evidence="9">Type II DHQase</fullName>
    </alternativeName>
</protein>
<comment type="function">
    <text evidence="2 9">Catalyzes a trans-dehydration via an enolate intermediate.</text>
</comment>
<keyword evidence="7 9" id="KW-0057">Aromatic amino acid biosynthesis</keyword>
<comment type="caution">
    <text evidence="13">The sequence shown here is derived from an EMBL/GenBank/DDBJ whole genome shotgun (WGS) entry which is preliminary data.</text>
</comment>